<feature type="region of interest" description="Disordered" evidence="10">
    <location>
        <begin position="61"/>
        <end position="90"/>
    </location>
</feature>
<dbReference type="InterPro" id="IPR002913">
    <property type="entry name" value="START_lipid-bd_dom"/>
</dbReference>
<evidence type="ECO:0000259" key="13">
    <source>
        <dbReference type="Pfam" id="PF25797"/>
    </source>
</evidence>
<evidence type="ECO:0000256" key="1">
    <source>
        <dbReference type="ARBA" id="ARBA00004123"/>
    </source>
</evidence>
<dbReference type="EMBL" id="JADGMS010000016">
    <property type="protein sequence ID" value="KAF9665438.1"/>
    <property type="molecule type" value="Genomic_DNA"/>
</dbReference>
<dbReference type="InterPro" id="IPR057993">
    <property type="entry name" value="HD-Zip_IV_C"/>
</dbReference>
<evidence type="ECO:0008006" key="16">
    <source>
        <dbReference type="Google" id="ProtNLM"/>
    </source>
</evidence>
<protein>
    <recommendedName>
        <fullName evidence="16">START domain-containing protein</fullName>
    </recommendedName>
</protein>
<name>A0A835MQ28_9ROSI</name>
<reference evidence="14 15" key="1">
    <citation type="submission" date="2020-10" db="EMBL/GenBank/DDBJ databases">
        <title>Plant Genome Project.</title>
        <authorList>
            <person name="Zhang R.-G."/>
        </authorList>
    </citation>
    <scope>NUCLEOTIDE SEQUENCE [LARGE SCALE GENOMIC DNA]</scope>
    <source>
        <strain evidence="14">FAFU-HL-1</strain>
        <tissue evidence="14">Leaf</tissue>
    </source>
</reference>
<keyword evidence="6 9" id="KW-0371">Homeobox</keyword>
<evidence type="ECO:0000313" key="14">
    <source>
        <dbReference type="EMBL" id="KAF9665438.1"/>
    </source>
</evidence>
<evidence type="ECO:0000256" key="3">
    <source>
        <dbReference type="ARBA" id="ARBA00023015"/>
    </source>
</evidence>
<evidence type="ECO:0000259" key="11">
    <source>
        <dbReference type="Pfam" id="PF00046"/>
    </source>
</evidence>
<keyword evidence="8 9" id="KW-0539">Nucleus</keyword>
<organism evidence="14 15">
    <name type="scientific">Salix dunnii</name>
    <dbReference type="NCBI Taxonomy" id="1413687"/>
    <lineage>
        <taxon>Eukaryota</taxon>
        <taxon>Viridiplantae</taxon>
        <taxon>Streptophyta</taxon>
        <taxon>Embryophyta</taxon>
        <taxon>Tracheophyta</taxon>
        <taxon>Spermatophyta</taxon>
        <taxon>Magnoliopsida</taxon>
        <taxon>eudicotyledons</taxon>
        <taxon>Gunneridae</taxon>
        <taxon>Pentapetalae</taxon>
        <taxon>rosids</taxon>
        <taxon>fabids</taxon>
        <taxon>Malpighiales</taxon>
        <taxon>Salicaceae</taxon>
        <taxon>Saliceae</taxon>
        <taxon>Salix</taxon>
    </lineage>
</organism>
<evidence type="ECO:0000256" key="8">
    <source>
        <dbReference type="ARBA" id="ARBA00023242"/>
    </source>
</evidence>
<dbReference type="GO" id="GO:0003677">
    <property type="term" value="F:DNA binding"/>
    <property type="evidence" value="ECO:0007669"/>
    <property type="project" value="UniProtKB-KW"/>
</dbReference>
<evidence type="ECO:0000256" key="7">
    <source>
        <dbReference type="ARBA" id="ARBA00023163"/>
    </source>
</evidence>
<dbReference type="PANTHER" id="PTHR45654">
    <property type="entry name" value="HOMEOBOX-LEUCINE ZIPPER PROTEIN MERISTEM L1"/>
    <property type="match status" value="1"/>
</dbReference>
<dbReference type="AlphaFoldDB" id="A0A835MQ28"/>
<dbReference type="Gene3D" id="1.10.10.60">
    <property type="entry name" value="Homeodomain-like"/>
    <property type="match status" value="1"/>
</dbReference>
<keyword evidence="3" id="KW-0805">Transcription regulation</keyword>
<feature type="domain" description="Homeobox" evidence="11">
    <location>
        <begin position="86"/>
        <end position="125"/>
    </location>
</feature>
<dbReference type="InterPro" id="IPR001356">
    <property type="entry name" value="HD"/>
</dbReference>
<dbReference type="PANTHER" id="PTHR45654:SF93">
    <property type="entry name" value="HOMEOBOX-LEUCINE ZIPPER PROTEIN HDG2-RELATED"/>
    <property type="match status" value="1"/>
</dbReference>
<comment type="subcellular location">
    <subcellularLocation>
        <location evidence="1 9">Nucleus</location>
    </subcellularLocation>
</comment>
<dbReference type="Proteomes" id="UP000657918">
    <property type="component" value="Chromosome 16"/>
</dbReference>
<dbReference type="OrthoDB" id="5973733at2759"/>
<dbReference type="InterPro" id="IPR042160">
    <property type="entry name" value="HD-Zip_IV"/>
</dbReference>
<evidence type="ECO:0000313" key="15">
    <source>
        <dbReference type="Proteomes" id="UP000657918"/>
    </source>
</evidence>
<dbReference type="GO" id="GO:0008289">
    <property type="term" value="F:lipid binding"/>
    <property type="evidence" value="ECO:0007669"/>
    <property type="project" value="InterPro"/>
</dbReference>
<dbReference type="GO" id="GO:0005634">
    <property type="term" value="C:nucleus"/>
    <property type="evidence" value="ECO:0007669"/>
    <property type="project" value="UniProtKB-SubCell"/>
</dbReference>
<evidence type="ECO:0000256" key="4">
    <source>
        <dbReference type="ARBA" id="ARBA00023054"/>
    </source>
</evidence>
<gene>
    <name evidence="14" type="ORF">SADUNF_Sadunf16G0122600</name>
</gene>
<comment type="caution">
    <text evidence="14">The sequence shown here is derived from an EMBL/GenBank/DDBJ whole genome shotgun (WGS) entry which is preliminary data.</text>
</comment>
<keyword evidence="4" id="KW-0175">Coiled coil</keyword>
<evidence type="ECO:0000256" key="2">
    <source>
        <dbReference type="ARBA" id="ARBA00006789"/>
    </source>
</evidence>
<evidence type="ECO:0000256" key="5">
    <source>
        <dbReference type="ARBA" id="ARBA00023125"/>
    </source>
</evidence>
<accession>A0A835MQ28</accession>
<keyword evidence="7" id="KW-0804">Transcription</keyword>
<comment type="similarity">
    <text evidence="2">Belongs to the HD-ZIP homeobox family. Class IV subfamily.</text>
</comment>
<feature type="domain" description="START" evidence="12">
    <location>
        <begin position="269"/>
        <end position="319"/>
    </location>
</feature>
<proteinExistence type="inferred from homology"/>
<evidence type="ECO:0000256" key="6">
    <source>
        <dbReference type="ARBA" id="ARBA00023155"/>
    </source>
</evidence>
<sequence length="403" mass="45348">MIPARNMSAMVGVNGNISGSGSPSGLALGQGNMMEGQFHHLDMAHNTYEGDMTRIRDEEFDSTNTKSGSENQEGGSGDEQDPRPKRERYHCHTQHQIQEMETLFIECPHPDNKPRKKLSRELGWREEINRISAVAARYVDKPGRNYPVISPPMPPRPVGLSVENFKGKPGIRVKIFEAGDLLSLDGIESMLNEDEYTRIFPHSVGPKPVGFKCEASRESAVVITNHINLVEYLMDVNSGLYCFLTLSQEFDFRSYSQELQGTTIEPYKYYKQHADETWVVVDVSLDNIRPSPTPRCRRRPSRCLIQEMPNGYSKMLVLLLIQKGWKSMMKLAERMAISFYAGAPLPSTLSGTRFDDVGVMTSKSVDDPGRPSGIVLSAATSSWLPVPPKRIFDFLRDENTRNE</sequence>
<keyword evidence="5 9" id="KW-0238">DNA-binding</keyword>
<keyword evidence="15" id="KW-1185">Reference proteome</keyword>
<feature type="domain" description="HD-Zip IV C-terminal" evidence="13">
    <location>
        <begin position="323"/>
        <end position="403"/>
    </location>
</feature>
<dbReference type="Pfam" id="PF25797">
    <property type="entry name" value="PDF2_C"/>
    <property type="match status" value="1"/>
</dbReference>
<dbReference type="InterPro" id="IPR009057">
    <property type="entry name" value="Homeodomain-like_sf"/>
</dbReference>
<dbReference type="Pfam" id="PF01852">
    <property type="entry name" value="START"/>
    <property type="match status" value="1"/>
</dbReference>
<dbReference type="SUPFAM" id="SSF55961">
    <property type="entry name" value="Bet v1-like"/>
    <property type="match status" value="1"/>
</dbReference>
<feature type="compositionally biased region" description="Polar residues" evidence="10">
    <location>
        <begin position="62"/>
        <end position="73"/>
    </location>
</feature>
<evidence type="ECO:0000256" key="10">
    <source>
        <dbReference type="SAM" id="MobiDB-lite"/>
    </source>
</evidence>
<evidence type="ECO:0000256" key="9">
    <source>
        <dbReference type="RuleBase" id="RU000682"/>
    </source>
</evidence>
<dbReference type="Pfam" id="PF00046">
    <property type="entry name" value="Homeodomain"/>
    <property type="match status" value="1"/>
</dbReference>
<evidence type="ECO:0000259" key="12">
    <source>
        <dbReference type="Pfam" id="PF01852"/>
    </source>
</evidence>
<dbReference type="SUPFAM" id="SSF46689">
    <property type="entry name" value="Homeodomain-like"/>
    <property type="match status" value="1"/>
</dbReference>